<reference evidence="9" key="1">
    <citation type="submission" date="2024-06" db="EMBL/GenBank/DDBJ databases">
        <title>Sequencing and assembly of the genome of Dyadobacter sp. strain 676, a symbiont of Cyamopsis tetragonoloba.</title>
        <authorList>
            <person name="Guro P."/>
            <person name="Sazanova A."/>
            <person name="Kuznetsova I."/>
            <person name="Belimov A."/>
            <person name="Safronova V."/>
        </authorList>
    </citation>
    <scope>NUCLEOTIDE SEQUENCE</scope>
    <source>
        <strain evidence="9">676</strain>
    </source>
</reference>
<evidence type="ECO:0000256" key="6">
    <source>
        <dbReference type="SAM" id="Phobius"/>
    </source>
</evidence>
<name>A0AAU8FRZ0_9BACT</name>
<keyword evidence="3 6" id="KW-0812">Transmembrane</keyword>
<evidence type="ECO:0000256" key="5">
    <source>
        <dbReference type="ARBA" id="ARBA00023136"/>
    </source>
</evidence>
<feature type="transmembrane region" description="Helical" evidence="6">
    <location>
        <begin position="392"/>
        <end position="416"/>
    </location>
</feature>
<protein>
    <submittedName>
        <fullName evidence="9">FtsX-like permease family protein</fullName>
    </submittedName>
</protein>
<dbReference type="InterPro" id="IPR050250">
    <property type="entry name" value="Macrolide_Exporter_MacB"/>
</dbReference>
<evidence type="ECO:0000259" key="7">
    <source>
        <dbReference type="Pfam" id="PF02687"/>
    </source>
</evidence>
<gene>
    <name evidence="9" type="ORF">ABV298_07815</name>
</gene>
<feature type="transmembrane region" description="Helical" evidence="6">
    <location>
        <begin position="352"/>
        <end position="371"/>
    </location>
</feature>
<dbReference type="GO" id="GO:0005886">
    <property type="term" value="C:plasma membrane"/>
    <property type="evidence" value="ECO:0007669"/>
    <property type="project" value="UniProtKB-SubCell"/>
</dbReference>
<keyword evidence="4 6" id="KW-1133">Transmembrane helix</keyword>
<evidence type="ECO:0000313" key="9">
    <source>
        <dbReference type="EMBL" id="XCH26299.1"/>
    </source>
</evidence>
<evidence type="ECO:0000256" key="2">
    <source>
        <dbReference type="ARBA" id="ARBA00022475"/>
    </source>
</evidence>
<feature type="transmembrane region" description="Helical" evidence="6">
    <location>
        <begin position="735"/>
        <end position="753"/>
    </location>
</feature>
<dbReference type="AlphaFoldDB" id="A0AAU8FRZ0"/>
<organism evidence="9">
    <name type="scientific">Dyadobacter sp. 676</name>
    <dbReference type="NCBI Taxonomy" id="3088362"/>
    <lineage>
        <taxon>Bacteria</taxon>
        <taxon>Pseudomonadati</taxon>
        <taxon>Bacteroidota</taxon>
        <taxon>Cytophagia</taxon>
        <taxon>Cytophagales</taxon>
        <taxon>Spirosomataceae</taxon>
        <taxon>Dyadobacter</taxon>
    </lineage>
</organism>
<feature type="transmembrane region" description="Helical" evidence="6">
    <location>
        <begin position="20"/>
        <end position="42"/>
    </location>
</feature>
<feature type="transmembrane region" description="Helical" evidence="6">
    <location>
        <begin position="765"/>
        <end position="785"/>
    </location>
</feature>
<feature type="transmembrane region" description="Helical" evidence="6">
    <location>
        <begin position="436"/>
        <end position="459"/>
    </location>
</feature>
<keyword evidence="2" id="KW-1003">Cell membrane</keyword>
<keyword evidence="5 6" id="KW-0472">Membrane</keyword>
<evidence type="ECO:0000256" key="4">
    <source>
        <dbReference type="ARBA" id="ARBA00022989"/>
    </source>
</evidence>
<sequence>MFKFFLRIAARRLWQGRLYACINVAGMAIGTCCMLFALLYTIDERGFDRFHQTNPYLYRITSTYHDHGETTTSGGTGQVQGPAFKAQIPELMHYTRVMGGEIYGDVRYGHRAFRLQLLFVDSSFFNVFSFKMLHGSARNALQDVGSVVITKRTALKFFNRTDVLGEMLHIDADPSAMRLGKPLVIAGVTEDPPANSSIQFDILFPFGFMKLSFDDASWLNAYLGTFVVLRPDADPGLVIRKFNQIASSLSQKQRKDHPQASPITYSLQKMTDIHLNGHEIPDQHGESGIVNTGKLAYSYIFTSMAGFILLIASINFVNLQVALSMKRAREIGIRKATGSGAKTILVQLLGESALVIGLAMAVAFLLVFALLPSFNYLAQKQIPFHRIWDPALLGWTLCIFPGNILCAAFYPAWLLSRLNPVETLNSNAPLAGKNPVGNFLMVFQFATAILLGISTLVYYRQMHFIRSKNLGYNPDQIVKIDIAGNRDANLVHNRFVNELAGDPAFRTISLTGEFGNRDVAVNGRKVLTNVRTIDTCYLPMLEMKLIQGRNFSPAFTSDEEFGVLVNQAFVKEAGIYQPVGKTIIPDDHFGKKGLTIVGVVGDFHFNSLKERIGPMIMPMSTYYGGGALWIKIAQNRESYAIEKLEKTFKSILPDAVFSYTFLHDSNASAYATELRWQQIITRITLVSVIICSLGLFGLAHLAIAQRRRETGIRIILGATGYDIAFVFFRKFIPIIVLAALIATIAGNSLMRMWLGEFAYHTDIPWWAFACPGTGAFGLALLTVAAQAMQAAAVNPVTVLRSE</sequence>
<evidence type="ECO:0000256" key="3">
    <source>
        <dbReference type="ARBA" id="ARBA00022692"/>
    </source>
</evidence>
<dbReference type="Pfam" id="PF02687">
    <property type="entry name" value="FtsX"/>
    <property type="match status" value="2"/>
</dbReference>
<feature type="domain" description="ABC3 transporter permease C-terminal" evidence="7">
    <location>
        <begin position="684"/>
        <end position="795"/>
    </location>
</feature>
<dbReference type="PANTHER" id="PTHR30572">
    <property type="entry name" value="MEMBRANE COMPONENT OF TRANSPORTER-RELATED"/>
    <property type="match status" value="1"/>
</dbReference>
<dbReference type="InterPro" id="IPR025857">
    <property type="entry name" value="MacB_PCD"/>
</dbReference>
<dbReference type="Pfam" id="PF12704">
    <property type="entry name" value="MacB_PCD"/>
    <property type="match status" value="1"/>
</dbReference>
<proteinExistence type="predicted"/>
<dbReference type="RefSeq" id="WP_353721593.1">
    <property type="nucleotide sequence ID" value="NZ_CP159289.1"/>
</dbReference>
<dbReference type="PANTHER" id="PTHR30572:SF18">
    <property type="entry name" value="ABC-TYPE MACROLIDE FAMILY EXPORT SYSTEM PERMEASE COMPONENT 2"/>
    <property type="match status" value="1"/>
</dbReference>
<accession>A0AAU8FRZ0</accession>
<feature type="transmembrane region" description="Helical" evidence="6">
    <location>
        <begin position="296"/>
        <end position="317"/>
    </location>
</feature>
<feature type="transmembrane region" description="Helical" evidence="6">
    <location>
        <begin position="683"/>
        <end position="704"/>
    </location>
</feature>
<evidence type="ECO:0000259" key="8">
    <source>
        <dbReference type="Pfam" id="PF12704"/>
    </source>
</evidence>
<feature type="domain" description="MacB-like periplasmic core" evidence="8">
    <location>
        <begin position="22"/>
        <end position="243"/>
    </location>
</feature>
<dbReference type="GO" id="GO:0022857">
    <property type="term" value="F:transmembrane transporter activity"/>
    <property type="evidence" value="ECO:0007669"/>
    <property type="project" value="TreeGrafter"/>
</dbReference>
<feature type="domain" description="ABC3 transporter permease C-terminal" evidence="7">
    <location>
        <begin position="303"/>
        <end position="420"/>
    </location>
</feature>
<comment type="subcellular location">
    <subcellularLocation>
        <location evidence="1">Cell membrane</location>
        <topology evidence="1">Multi-pass membrane protein</topology>
    </subcellularLocation>
</comment>
<evidence type="ECO:0000256" key="1">
    <source>
        <dbReference type="ARBA" id="ARBA00004651"/>
    </source>
</evidence>
<dbReference type="InterPro" id="IPR003838">
    <property type="entry name" value="ABC3_permease_C"/>
</dbReference>
<dbReference type="EMBL" id="CP159289">
    <property type="protein sequence ID" value="XCH26299.1"/>
    <property type="molecule type" value="Genomic_DNA"/>
</dbReference>